<proteinExistence type="predicted"/>
<dbReference type="CDD" id="cd16894">
    <property type="entry name" value="MltD-like"/>
    <property type="match status" value="1"/>
</dbReference>
<evidence type="ECO:0000313" key="3">
    <source>
        <dbReference type="EMBL" id="CBI10645.1"/>
    </source>
</evidence>
<dbReference type="Gene3D" id="1.10.530.10">
    <property type="match status" value="1"/>
</dbReference>
<dbReference type="PANTHER" id="PTHR37423:SF2">
    <property type="entry name" value="MEMBRANE-BOUND LYTIC MUREIN TRANSGLYCOSYLASE C"/>
    <property type="match status" value="1"/>
</dbReference>
<feature type="compositionally biased region" description="Basic residues" evidence="1">
    <location>
        <begin position="485"/>
        <end position="533"/>
    </location>
</feature>
<dbReference type="EMBL" id="CABR01000098">
    <property type="protein sequence ID" value="CBI10645.1"/>
    <property type="molecule type" value="Genomic_DNA"/>
</dbReference>
<dbReference type="GO" id="GO:0000270">
    <property type="term" value="P:peptidoglycan metabolic process"/>
    <property type="evidence" value="ECO:0007669"/>
    <property type="project" value="InterPro"/>
</dbReference>
<comment type="caution">
    <text evidence="3">The sequence shown here is derived from an EMBL/GenBank/DDBJ whole genome shotgun (WGS) entry which is preliminary data.</text>
</comment>
<gene>
    <name evidence="3" type="ORF">CARN7_1438</name>
</gene>
<dbReference type="SUPFAM" id="SSF53955">
    <property type="entry name" value="Lysozyme-like"/>
    <property type="match status" value="1"/>
</dbReference>
<dbReference type="InterPro" id="IPR008258">
    <property type="entry name" value="Transglycosylase_SLT_dom_1"/>
</dbReference>
<dbReference type="PANTHER" id="PTHR37423">
    <property type="entry name" value="SOLUBLE LYTIC MUREIN TRANSGLYCOSYLASE-RELATED"/>
    <property type="match status" value="1"/>
</dbReference>
<feature type="domain" description="Transglycosylase SLT" evidence="2">
    <location>
        <begin position="192"/>
        <end position="295"/>
    </location>
</feature>
<dbReference type="InterPro" id="IPR000189">
    <property type="entry name" value="Transglyc_AS"/>
</dbReference>
<protein>
    <recommendedName>
        <fullName evidence="2">Transglycosylase SLT domain-containing protein</fullName>
    </recommendedName>
</protein>
<evidence type="ECO:0000259" key="2">
    <source>
        <dbReference type="Pfam" id="PF01464"/>
    </source>
</evidence>
<dbReference type="PROSITE" id="PS00922">
    <property type="entry name" value="TRANSGLYCOSYLASE"/>
    <property type="match status" value="1"/>
</dbReference>
<organism evidence="3">
    <name type="scientific">mine drainage metagenome</name>
    <dbReference type="NCBI Taxonomy" id="410659"/>
    <lineage>
        <taxon>unclassified sequences</taxon>
        <taxon>metagenomes</taxon>
        <taxon>ecological metagenomes</taxon>
    </lineage>
</organism>
<sequence length="533" mass="59035">MIQPDSRTVLHAILCSRGKSTLLKLLLTTFVLTCMPVSHADDMSSATATVALVPPTGNVPSNISTTPNMSRIETPALITLFAPDDTQDLSQFCQATPALASNATPDVHDEEHSTNPEMDLLLLSAQNLNVPYPDATTAGPPTNLWQRLRLGFGMRPSDNPRIATQVNWFTQHPNYLIHTVDRSKQYLYHIVNEVQKRGMPTEIALLPMIESAYNPMAYSASHASGIWQFIPSTGKNFGLRENGWYDGRRDVVAATKAALDYLERLHQQFGTWELSLAAYNCGEGCVQNAIAKNQRLGLPTDYQSLSLPAETRDYVPKLLALKQILTTPSDTGVSLDNIPNQAYFASVNLKKSMDVRVAAKLADMPIKDFISLNPAYNKPVILSTPSTELLLPIDKVDVFSENLSHYAAPLVSWKMCDGHRGETLTHVALSCHVSLHTLLADNHISLTRKRKLDTEQSLLIPLAGHMAAPTVQVAFNQSTEFDHHKHERNHMRSHTHRTSHGTSKHNAHHTTRSIRHGSIAHKSVPKHKRSHAS</sequence>
<dbReference type="InterPro" id="IPR023346">
    <property type="entry name" value="Lysozyme-like_dom_sf"/>
</dbReference>
<accession>E6QTS3</accession>
<dbReference type="Pfam" id="PF01464">
    <property type="entry name" value="SLT"/>
    <property type="match status" value="1"/>
</dbReference>
<evidence type="ECO:0000256" key="1">
    <source>
        <dbReference type="SAM" id="MobiDB-lite"/>
    </source>
</evidence>
<name>E6QTS3_9ZZZZ</name>
<reference evidence="3" key="1">
    <citation type="submission" date="2009-10" db="EMBL/GenBank/DDBJ databases">
        <title>Diversity of trophic interactions inside an arsenic-rich microbial ecosystem.</title>
        <authorList>
            <person name="Bertin P.N."/>
            <person name="Heinrich-Salmeron A."/>
            <person name="Pelletier E."/>
            <person name="Goulhen-Chollet F."/>
            <person name="Arsene-Ploetze F."/>
            <person name="Gallien S."/>
            <person name="Calteau A."/>
            <person name="Vallenet D."/>
            <person name="Casiot C."/>
            <person name="Chane-Woon-Ming B."/>
            <person name="Giloteaux L."/>
            <person name="Barakat M."/>
            <person name="Bonnefoy V."/>
            <person name="Bruneel O."/>
            <person name="Chandler M."/>
            <person name="Cleiss J."/>
            <person name="Duran R."/>
            <person name="Elbaz-Poulichet F."/>
            <person name="Fonknechten N."/>
            <person name="Lauga B."/>
            <person name="Mornico D."/>
            <person name="Ortet P."/>
            <person name="Schaeffer C."/>
            <person name="Siguier P."/>
            <person name="Alexander Thil Smith A."/>
            <person name="Van Dorsselaer A."/>
            <person name="Weissenbach J."/>
            <person name="Medigue C."/>
            <person name="Le Paslier D."/>
        </authorList>
    </citation>
    <scope>NUCLEOTIDE SEQUENCE</scope>
</reference>
<dbReference type="GO" id="GO:0016020">
    <property type="term" value="C:membrane"/>
    <property type="evidence" value="ECO:0007669"/>
    <property type="project" value="InterPro"/>
</dbReference>
<dbReference type="AlphaFoldDB" id="E6QTS3"/>
<dbReference type="GO" id="GO:0008933">
    <property type="term" value="F:peptidoglycan lytic transglycosylase activity"/>
    <property type="evidence" value="ECO:0007669"/>
    <property type="project" value="InterPro"/>
</dbReference>
<feature type="region of interest" description="Disordered" evidence="1">
    <location>
        <begin position="483"/>
        <end position="533"/>
    </location>
</feature>